<feature type="transmembrane region" description="Helical" evidence="1">
    <location>
        <begin position="125"/>
        <end position="146"/>
    </location>
</feature>
<dbReference type="EMBL" id="JAUSYY010000001">
    <property type="protein sequence ID" value="MDQ0894177.1"/>
    <property type="molecule type" value="Genomic_DNA"/>
</dbReference>
<keyword evidence="3" id="KW-1185">Reference proteome</keyword>
<keyword evidence="1" id="KW-0812">Transmembrane</keyword>
<feature type="transmembrane region" description="Helical" evidence="1">
    <location>
        <begin position="152"/>
        <end position="177"/>
    </location>
</feature>
<evidence type="ECO:0000313" key="2">
    <source>
        <dbReference type="EMBL" id="MDQ0894177.1"/>
    </source>
</evidence>
<accession>A0ABU0R8R6</accession>
<reference evidence="2 3" key="1">
    <citation type="submission" date="2023-07" db="EMBL/GenBank/DDBJ databases">
        <title>Comparative genomics of wheat-associated soil bacteria to identify genetic determinants of phenazine resistance.</title>
        <authorList>
            <person name="Mouncey N."/>
        </authorList>
    </citation>
    <scope>NUCLEOTIDE SEQUENCE [LARGE SCALE GENOMIC DNA]</scope>
    <source>
        <strain evidence="2 3">V3I3</strain>
    </source>
</reference>
<evidence type="ECO:0008006" key="4">
    <source>
        <dbReference type="Google" id="ProtNLM"/>
    </source>
</evidence>
<feature type="transmembrane region" description="Helical" evidence="1">
    <location>
        <begin position="46"/>
        <end position="64"/>
    </location>
</feature>
<evidence type="ECO:0000256" key="1">
    <source>
        <dbReference type="SAM" id="Phobius"/>
    </source>
</evidence>
<dbReference type="RefSeq" id="WP_307041228.1">
    <property type="nucleotide sequence ID" value="NZ_JAUSYY010000001.1"/>
</dbReference>
<feature type="transmembrane region" description="Helical" evidence="1">
    <location>
        <begin position="21"/>
        <end position="40"/>
    </location>
</feature>
<name>A0ABU0R8R6_9MICO</name>
<proteinExistence type="predicted"/>
<gene>
    <name evidence="2" type="ORF">QFZ26_001732</name>
</gene>
<feature type="transmembrane region" description="Helical" evidence="1">
    <location>
        <begin position="96"/>
        <end position="118"/>
    </location>
</feature>
<keyword evidence="1" id="KW-0472">Membrane</keyword>
<sequence>MPPTVPTEPMPPSRRQTLSTRTLLICAAFGAVQALMVISLSPITPGIAALAPPVYALIAGFHSIMPFTARLMLGSFGTASLTGFFAGVIAGSFSVVGFLVIVPLTVGGLVFDTGLWALGRWRPRVARIAAAALAGVGLFAVSLPVFSPEHLTVTMVALTLLARVVSEIGAVLVAGLLAHRLTTSGIQGHPRRRRVD</sequence>
<evidence type="ECO:0000313" key="3">
    <source>
        <dbReference type="Proteomes" id="UP001239083"/>
    </source>
</evidence>
<comment type="caution">
    <text evidence="2">The sequence shown here is derived from an EMBL/GenBank/DDBJ whole genome shotgun (WGS) entry which is preliminary data.</text>
</comment>
<organism evidence="2 3">
    <name type="scientific">Agromyces ramosus</name>
    <dbReference type="NCBI Taxonomy" id="33879"/>
    <lineage>
        <taxon>Bacteria</taxon>
        <taxon>Bacillati</taxon>
        <taxon>Actinomycetota</taxon>
        <taxon>Actinomycetes</taxon>
        <taxon>Micrococcales</taxon>
        <taxon>Microbacteriaceae</taxon>
        <taxon>Agromyces</taxon>
    </lineage>
</organism>
<protein>
    <recommendedName>
        <fullName evidence="4">Energy-coupling factor transport system substrate-specific component</fullName>
    </recommendedName>
</protein>
<dbReference type="Proteomes" id="UP001239083">
    <property type="component" value="Unassembled WGS sequence"/>
</dbReference>
<keyword evidence="1" id="KW-1133">Transmembrane helix</keyword>